<keyword evidence="2" id="KW-1185">Reference proteome</keyword>
<dbReference type="Pfam" id="PF02515">
    <property type="entry name" value="CoA_transf_3"/>
    <property type="match status" value="2"/>
</dbReference>
<dbReference type="SUPFAM" id="SSF89796">
    <property type="entry name" value="CoA-transferase family III (CaiB/BaiF)"/>
    <property type="match status" value="2"/>
</dbReference>
<accession>A0ABT5ZH56</accession>
<sequence>MSLPGPRCADGAGGHPDAPLAGLTAHGTGHGTAGRVALRHLVDLGATPGAAHTGTYTPVQGDLVTLYRSAGPAEQPLLDCRIDWACPGGTPLADETTVQAATGLMAVHGRNRGTPRRIPVEYASTCAGVIAVQGVLAALVARERGARISTVGTSVAHAALLTISQYLAAGTAPETEHLPAVEGRPGPPFRSRDGVWFEIEALDAAPWRDFWTALGAPAKDISSGWPAFMLRYPKALSPLPPSLHQAVAAVEFARILAVAEAHRMSVCRIRTMAERRTDRDALRYGRVPPPWRFRPYGDASRPRPSATVPGPERPLDGLTVIEAGRRVQAPLAAHMLGLLGARVVRVEPPGGDPLRGMPPMVEDCSARFLALNRTKEAVTADLKTPAGRNTVRELARDADVFLHNWAPGKAAEFQLDAPELAALNPRLVYGYASGWGDALGERPPLGTDFMAQAHSGLADLMADGDRPRPSLMTLLDVLGGLVAAEGLLAALVARERTGRGRRMDSSLLSASTVLQYQALERPQRRHAPGCGTAGLPEVEGPYRTADGWLAVSAGSTTAVGRLCRELGLDPAAPQDVLRRRIADRLADRPAAEWVARFATARVSAAVVATDLDGLDTAPATAPALTREACTFVNSPWRFGA</sequence>
<reference evidence="1 2" key="1">
    <citation type="submission" date="2023-03" db="EMBL/GenBank/DDBJ databases">
        <title>Draft genome sequence of Streptomyces sp. RB6PN23 isolated from peat swamp forest in Thailand.</title>
        <authorList>
            <person name="Klaysubun C."/>
            <person name="Duangmal K."/>
        </authorList>
    </citation>
    <scope>NUCLEOTIDE SEQUENCE [LARGE SCALE GENOMIC DNA]</scope>
    <source>
        <strain evidence="1 2">RB6PN23</strain>
    </source>
</reference>
<dbReference type="InterPro" id="IPR023606">
    <property type="entry name" value="CoA-Trfase_III_dom_1_sf"/>
</dbReference>
<protein>
    <submittedName>
        <fullName evidence="1">CoA transferase</fullName>
    </submittedName>
</protein>
<gene>
    <name evidence="1" type="ORF">P3G67_07905</name>
</gene>
<dbReference type="InterPro" id="IPR044855">
    <property type="entry name" value="CoA-Trfase_III_dom3_sf"/>
</dbReference>
<organism evidence="1 2">
    <name type="scientific">Streptomyces silvisoli</name>
    <dbReference type="NCBI Taxonomy" id="3034235"/>
    <lineage>
        <taxon>Bacteria</taxon>
        <taxon>Bacillati</taxon>
        <taxon>Actinomycetota</taxon>
        <taxon>Actinomycetes</taxon>
        <taxon>Kitasatosporales</taxon>
        <taxon>Streptomycetaceae</taxon>
        <taxon>Streptomyces</taxon>
    </lineage>
</organism>
<comment type="caution">
    <text evidence="1">The sequence shown here is derived from an EMBL/GenBank/DDBJ whole genome shotgun (WGS) entry which is preliminary data.</text>
</comment>
<dbReference type="GO" id="GO:0016740">
    <property type="term" value="F:transferase activity"/>
    <property type="evidence" value="ECO:0007669"/>
    <property type="project" value="UniProtKB-KW"/>
</dbReference>
<dbReference type="EMBL" id="JARJBC010000003">
    <property type="protein sequence ID" value="MDF3289159.1"/>
    <property type="molecule type" value="Genomic_DNA"/>
</dbReference>
<dbReference type="InterPro" id="IPR003673">
    <property type="entry name" value="CoA-Trfase_fam_III"/>
</dbReference>
<dbReference type="Proteomes" id="UP001216579">
    <property type="component" value="Unassembled WGS sequence"/>
</dbReference>
<dbReference type="PANTHER" id="PTHR48228:SF5">
    <property type="entry name" value="ALPHA-METHYLACYL-COA RACEMASE"/>
    <property type="match status" value="1"/>
</dbReference>
<dbReference type="Gene3D" id="3.40.50.10540">
    <property type="entry name" value="Crotonobetainyl-coa:carnitine coa-transferase, domain 1"/>
    <property type="match status" value="2"/>
</dbReference>
<evidence type="ECO:0000313" key="2">
    <source>
        <dbReference type="Proteomes" id="UP001216579"/>
    </source>
</evidence>
<dbReference type="RefSeq" id="WP_276092797.1">
    <property type="nucleotide sequence ID" value="NZ_JARJBC010000003.1"/>
</dbReference>
<dbReference type="Gene3D" id="3.30.1540.10">
    <property type="entry name" value="formyl-coa transferase, domain 3"/>
    <property type="match status" value="2"/>
</dbReference>
<proteinExistence type="predicted"/>
<name>A0ABT5ZH56_9ACTN</name>
<dbReference type="InterPro" id="IPR050509">
    <property type="entry name" value="CoA-transferase_III"/>
</dbReference>
<keyword evidence="1" id="KW-0808">Transferase</keyword>
<evidence type="ECO:0000313" key="1">
    <source>
        <dbReference type="EMBL" id="MDF3289159.1"/>
    </source>
</evidence>
<dbReference type="PANTHER" id="PTHR48228">
    <property type="entry name" value="SUCCINYL-COA--D-CITRAMALATE COA-TRANSFERASE"/>
    <property type="match status" value="1"/>
</dbReference>